<evidence type="ECO:0000313" key="2">
    <source>
        <dbReference type="EMBL" id="GFR21762.1"/>
    </source>
</evidence>
<organism evidence="2 3">
    <name type="scientific">Trichonephila clavata</name>
    <name type="common">Joro spider</name>
    <name type="synonym">Nephila clavata</name>
    <dbReference type="NCBI Taxonomy" id="2740835"/>
    <lineage>
        <taxon>Eukaryota</taxon>
        <taxon>Metazoa</taxon>
        <taxon>Ecdysozoa</taxon>
        <taxon>Arthropoda</taxon>
        <taxon>Chelicerata</taxon>
        <taxon>Arachnida</taxon>
        <taxon>Araneae</taxon>
        <taxon>Araneomorphae</taxon>
        <taxon>Entelegynae</taxon>
        <taxon>Araneoidea</taxon>
        <taxon>Nephilidae</taxon>
        <taxon>Trichonephila</taxon>
    </lineage>
</organism>
<keyword evidence="1" id="KW-0812">Transmembrane</keyword>
<dbReference type="Proteomes" id="UP000887116">
    <property type="component" value="Unassembled WGS sequence"/>
</dbReference>
<feature type="transmembrane region" description="Helical" evidence="1">
    <location>
        <begin position="98"/>
        <end position="119"/>
    </location>
</feature>
<dbReference type="AlphaFoldDB" id="A0A8X6LV38"/>
<accession>A0A8X6LV38</accession>
<feature type="transmembrane region" description="Helical" evidence="1">
    <location>
        <begin position="71"/>
        <end position="86"/>
    </location>
</feature>
<feature type="transmembrane region" description="Helical" evidence="1">
    <location>
        <begin position="12"/>
        <end position="29"/>
    </location>
</feature>
<keyword evidence="1" id="KW-0472">Membrane</keyword>
<comment type="caution">
    <text evidence="2">The sequence shown here is derived from an EMBL/GenBank/DDBJ whole genome shotgun (WGS) entry which is preliminary data.</text>
</comment>
<evidence type="ECO:0000313" key="3">
    <source>
        <dbReference type="Proteomes" id="UP000887116"/>
    </source>
</evidence>
<name>A0A8X6LV38_TRICU</name>
<proteinExistence type="predicted"/>
<protein>
    <submittedName>
        <fullName evidence="2">Nose resistant to fluoxetine protein 6</fullName>
    </submittedName>
</protein>
<feature type="transmembrane region" description="Helical" evidence="1">
    <location>
        <begin position="131"/>
        <end position="152"/>
    </location>
</feature>
<dbReference type="PANTHER" id="PTHR11161:SF0">
    <property type="entry name" value="O-ACYLTRANSFERASE LIKE PROTEIN"/>
    <property type="match status" value="1"/>
</dbReference>
<reference evidence="2" key="1">
    <citation type="submission" date="2020-07" db="EMBL/GenBank/DDBJ databases">
        <title>Multicomponent nature underlies the extraordinary mechanical properties of spider dragline silk.</title>
        <authorList>
            <person name="Kono N."/>
            <person name="Nakamura H."/>
            <person name="Mori M."/>
            <person name="Yoshida Y."/>
            <person name="Ohtoshi R."/>
            <person name="Malay A.D."/>
            <person name="Moran D.A.P."/>
            <person name="Tomita M."/>
            <person name="Numata K."/>
            <person name="Arakawa K."/>
        </authorList>
    </citation>
    <scope>NUCLEOTIDE SEQUENCE</scope>
</reference>
<dbReference type="OrthoDB" id="6435258at2759"/>
<dbReference type="EMBL" id="BMAO01037989">
    <property type="protein sequence ID" value="GFR21762.1"/>
    <property type="molecule type" value="Genomic_DNA"/>
</dbReference>
<evidence type="ECO:0000256" key="1">
    <source>
        <dbReference type="SAM" id="Phobius"/>
    </source>
</evidence>
<dbReference type="PANTHER" id="PTHR11161">
    <property type="entry name" value="O-ACYLTRANSFERASE"/>
    <property type="match status" value="1"/>
</dbReference>
<keyword evidence="3" id="KW-1185">Reference proteome</keyword>
<dbReference type="InterPro" id="IPR052728">
    <property type="entry name" value="O2_lipid_transport_reg"/>
</dbReference>
<feature type="transmembrane region" description="Helical" evidence="1">
    <location>
        <begin position="173"/>
        <end position="190"/>
    </location>
</feature>
<keyword evidence="1" id="KW-1133">Transmembrane helix</keyword>
<gene>
    <name evidence="2" type="primary">nrf-6_28</name>
    <name evidence="2" type="ORF">TNCT_377141</name>
</gene>
<sequence>MITLLKRPRLGYGIMTLLICVASCFNYTTTMRYDLVDNTVSSSNHIDDPDLFLHRYVMYFDTIYDKTHTRMGPYFIGLALGHYLWKRGIGKDKSSNKMTLFCGWIMTAFLMWICFWVFYFSESTILRRSLYNSMSGLLFSCGIVWIVFVCVTEQGGFVNKVLSLKVFIPLSRLSYCTYLINIILLFHIFLSSEETGTRWSALASHCPESTL</sequence>